<accession>M1NS59</accession>
<dbReference type="HOGENOM" id="CLU_101801_0_0_11"/>
<organism evidence="2 3">
    <name type="scientific">Corynebacterium halotolerans YIM 70093 = DSM 44683</name>
    <dbReference type="NCBI Taxonomy" id="1121362"/>
    <lineage>
        <taxon>Bacteria</taxon>
        <taxon>Bacillati</taxon>
        <taxon>Actinomycetota</taxon>
        <taxon>Actinomycetes</taxon>
        <taxon>Mycobacteriales</taxon>
        <taxon>Corynebacteriaceae</taxon>
        <taxon>Corynebacterium</taxon>
    </lineage>
</organism>
<dbReference type="AlphaFoldDB" id="M1NS59"/>
<evidence type="ECO:0000313" key="3">
    <source>
        <dbReference type="Proteomes" id="UP000011723"/>
    </source>
</evidence>
<keyword evidence="1 2" id="KW-0812">Transmembrane</keyword>
<feature type="transmembrane region" description="Helical" evidence="1">
    <location>
        <begin position="102"/>
        <end position="122"/>
    </location>
</feature>
<dbReference type="Proteomes" id="UP000011723">
    <property type="component" value="Chromosome"/>
</dbReference>
<keyword evidence="1" id="KW-0472">Membrane</keyword>
<dbReference type="eggNOG" id="ENOG5032KXQ">
    <property type="taxonomic scope" value="Bacteria"/>
</dbReference>
<dbReference type="STRING" id="1121362.A605_06600"/>
<name>M1NS59_9CORY</name>
<feature type="transmembrane region" description="Helical" evidence="1">
    <location>
        <begin position="31"/>
        <end position="55"/>
    </location>
</feature>
<protein>
    <submittedName>
        <fullName evidence="2">Transmembrane transport protein</fullName>
    </submittedName>
</protein>
<dbReference type="EMBL" id="CP003697">
    <property type="protein sequence ID" value="AGF72322.1"/>
    <property type="molecule type" value="Genomic_DNA"/>
</dbReference>
<evidence type="ECO:0000256" key="1">
    <source>
        <dbReference type="SAM" id="Phobius"/>
    </source>
</evidence>
<dbReference type="KEGG" id="chn:A605_06600"/>
<sequence length="148" mass="15639">MLGLVGCLFVQTVMAFLIFRDLAGAPDFARYLIPAIVVLGVLTVEVAMVCVWRLLTMVRRGTVFSTSSFRYVDVITDAIAAASVLTFALGAVLAPTTVAPGVVLLLGGLGLLIAGVALVVYVQRALLAQAVDRDARAREMESELDGVI</sequence>
<dbReference type="Pfam" id="PF11188">
    <property type="entry name" value="DUF2975"/>
    <property type="match status" value="1"/>
</dbReference>
<feature type="transmembrane region" description="Helical" evidence="1">
    <location>
        <begin position="75"/>
        <end position="96"/>
    </location>
</feature>
<proteinExistence type="predicted"/>
<reference evidence="2 3" key="1">
    <citation type="journal article" date="2012" name="Stand. Genomic Sci.">
        <title>Genome sequence of the halotolerant bacterium Corynebacterium halotolerans type strain YIM 70093(T) (= DSM 44683(T)).</title>
        <authorList>
            <person name="Ruckert C."/>
            <person name="Albersmeier A."/>
            <person name="Al-Dilaimi A."/>
            <person name="Niehaus K."/>
            <person name="Szczepanowski R."/>
            <person name="Kalinowski J."/>
        </authorList>
    </citation>
    <scope>NUCLEOTIDE SEQUENCE [LARGE SCALE GENOMIC DNA]</scope>
    <source>
        <strain evidence="2">YIM 70093</strain>
    </source>
</reference>
<dbReference type="PATRIC" id="fig|1121362.3.peg.1332"/>
<evidence type="ECO:0000313" key="2">
    <source>
        <dbReference type="EMBL" id="AGF72322.1"/>
    </source>
</evidence>
<gene>
    <name evidence="2" type="ORF">A605_06600</name>
</gene>
<keyword evidence="3" id="KW-1185">Reference proteome</keyword>
<keyword evidence="1" id="KW-1133">Transmembrane helix</keyword>
<dbReference type="InterPro" id="IPR021354">
    <property type="entry name" value="DUF2975"/>
</dbReference>